<gene>
    <name evidence="4" type="ORF">GMD42_05650</name>
</gene>
<dbReference type="SMART" id="SM01119">
    <property type="entry name" value="D-ser_dehydrat"/>
    <property type="match status" value="1"/>
</dbReference>
<keyword evidence="2" id="KW-0456">Lyase</keyword>
<comment type="caution">
    <text evidence="4">The sequence shown here is derived from an EMBL/GenBank/DDBJ whole genome shotgun (WGS) entry which is preliminary data.</text>
</comment>
<dbReference type="Gene3D" id="3.20.20.10">
    <property type="entry name" value="Alanine racemase"/>
    <property type="match status" value="1"/>
</dbReference>
<reference evidence="4 5" key="1">
    <citation type="journal article" date="2019" name="Nat. Med.">
        <title>A library of human gut bacterial isolates paired with longitudinal multiomics data enables mechanistic microbiome research.</title>
        <authorList>
            <person name="Poyet M."/>
            <person name="Groussin M."/>
            <person name="Gibbons S.M."/>
            <person name="Avila-Pacheco J."/>
            <person name="Jiang X."/>
            <person name="Kearney S.M."/>
            <person name="Perrotta A.R."/>
            <person name="Berdy B."/>
            <person name="Zhao S."/>
            <person name="Lieberman T.D."/>
            <person name="Swanson P.K."/>
            <person name="Smith M."/>
            <person name="Roesemann S."/>
            <person name="Alexander J.E."/>
            <person name="Rich S.A."/>
            <person name="Livny J."/>
            <person name="Vlamakis H."/>
            <person name="Clish C."/>
            <person name="Bullock K."/>
            <person name="Deik A."/>
            <person name="Scott J."/>
            <person name="Pierce K.A."/>
            <person name="Xavier R.J."/>
            <person name="Alm E.J."/>
        </authorList>
    </citation>
    <scope>NUCLEOTIDE SEQUENCE [LARGE SCALE GENOMIC DNA]</scope>
    <source>
        <strain evidence="4 5">BIOML-A2</strain>
    </source>
</reference>
<dbReference type="InterPro" id="IPR029066">
    <property type="entry name" value="PLP-binding_barrel"/>
</dbReference>
<dbReference type="InterPro" id="IPR026956">
    <property type="entry name" value="D-ser_dehydrat-like_dom"/>
</dbReference>
<feature type="domain" description="D-serine dehydratase-like" evidence="3">
    <location>
        <begin position="253"/>
        <end position="360"/>
    </location>
</feature>
<evidence type="ECO:0000313" key="4">
    <source>
        <dbReference type="EMBL" id="MTU43110.1"/>
    </source>
</evidence>
<dbReference type="InterPro" id="IPR051466">
    <property type="entry name" value="D-amino_acid_metab_enzyme"/>
</dbReference>
<dbReference type="PANTHER" id="PTHR28004:SF2">
    <property type="entry name" value="D-SERINE DEHYDRATASE"/>
    <property type="match status" value="1"/>
</dbReference>
<dbReference type="Proteomes" id="UP000462362">
    <property type="component" value="Unassembled WGS sequence"/>
</dbReference>
<sequence>MNLKTVQTPALLLDLDKFTRNCNWMKEKAERLNVALRPHLKTGKCIEFARTQMTSPSGPATVSTLLEAEYFFNLGVIDLIYAVGISPGKFERAVNLREAGCDLKVILDNKEAAEQFSAYCEERKIPCPVLIEIDVDGHRSGVKPDSDDLIEIAKILQGKAYFAGVLTHAGDSYKCVGQAACLKAQENERDSLVHCANRLRKAGFEPKIISAGSTPTAVFAESWEGVTEVRCGVYCLFDLVMAGLKVCTIDQIALSLLVEVTGHQKEKGWVTTDGGWMALSRDRGTAAQAVDQGYGLVCDIDGNPIDDLIVASANQEHGIITHRDGRLVDPKDFPIGTRLRILPNHACAMAAQHPQYFVVRKGKIVDIWNRIYGWQPKGVSL</sequence>
<evidence type="ECO:0000313" key="5">
    <source>
        <dbReference type="Proteomes" id="UP000462362"/>
    </source>
</evidence>
<protein>
    <submittedName>
        <fullName evidence="4">DSD1 family PLP-dependent enzyme</fullName>
    </submittedName>
</protein>
<evidence type="ECO:0000256" key="1">
    <source>
        <dbReference type="ARBA" id="ARBA00005323"/>
    </source>
</evidence>
<dbReference type="EMBL" id="WNCL01000013">
    <property type="protein sequence ID" value="MTU43110.1"/>
    <property type="molecule type" value="Genomic_DNA"/>
</dbReference>
<dbReference type="AlphaFoldDB" id="A0A6I3RZ88"/>
<dbReference type="PANTHER" id="PTHR28004">
    <property type="entry name" value="ZGC:162816-RELATED"/>
    <property type="match status" value="1"/>
</dbReference>
<dbReference type="Pfam" id="PF01168">
    <property type="entry name" value="Ala_racemase_N"/>
    <property type="match status" value="1"/>
</dbReference>
<dbReference type="InterPro" id="IPR001608">
    <property type="entry name" value="Ala_racemase_N"/>
</dbReference>
<dbReference type="RefSeq" id="WP_173020552.1">
    <property type="nucleotide sequence ID" value="NZ_DBGEHT010000041.1"/>
</dbReference>
<dbReference type="GO" id="GO:0036088">
    <property type="term" value="P:D-serine catabolic process"/>
    <property type="evidence" value="ECO:0007669"/>
    <property type="project" value="TreeGrafter"/>
</dbReference>
<dbReference type="Pfam" id="PF14031">
    <property type="entry name" value="D-ser_dehydrat"/>
    <property type="match status" value="1"/>
</dbReference>
<evidence type="ECO:0000256" key="2">
    <source>
        <dbReference type="ARBA" id="ARBA00023239"/>
    </source>
</evidence>
<comment type="similarity">
    <text evidence="1">Belongs to the DSD1 family.</text>
</comment>
<dbReference type="Gene3D" id="2.40.37.20">
    <property type="entry name" value="D-serine dehydratase-like domain"/>
    <property type="match status" value="1"/>
</dbReference>
<name>A0A6I3RZ88_9BURK</name>
<dbReference type="SUPFAM" id="SSF51419">
    <property type="entry name" value="PLP-binding barrel"/>
    <property type="match status" value="1"/>
</dbReference>
<proteinExistence type="inferred from homology"/>
<dbReference type="GO" id="GO:0008721">
    <property type="term" value="F:D-serine ammonia-lyase activity"/>
    <property type="evidence" value="ECO:0007669"/>
    <property type="project" value="TreeGrafter"/>
</dbReference>
<evidence type="ECO:0000259" key="3">
    <source>
        <dbReference type="SMART" id="SM01119"/>
    </source>
</evidence>
<dbReference type="InterPro" id="IPR042208">
    <property type="entry name" value="D-ser_dehydrat-like_sf"/>
</dbReference>
<accession>A0A6I3RZ88</accession>
<organism evidence="4 5">
    <name type="scientific">Parasutterella excrementihominis</name>
    <dbReference type="NCBI Taxonomy" id="487175"/>
    <lineage>
        <taxon>Bacteria</taxon>
        <taxon>Pseudomonadati</taxon>
        <taxon>Pseudomonadota</taxon>
        <taxon>Betaproteobacteria</taxon>
        <taxon>Burkholderiales</taxon>
        <taxon>Sutterellaceae</taxon>
        <taxon>Parasutterella</taxon>
    </lineage>
</organism>